<evidence type="ECO:0000259" key="7">
    <source>
        <dbReference type="PROSITE" id="PS51296"/>
    </source>
</evidence>
<gene>
    <name evidence="8" type="ORF">MUY27_16035</name>
</gene>
<dbReference type="RefSeq" id="WP_245131660.1">
    <property type="nucleotide sequence ID" value="NZ_JALJEJ010000008.1"/>
</dbReference>
<evidence type="ECO:0000313" key="8">
    <source>
        <dbReference type="EMBL" id="MCJ8211228.1"/>
    </source>
</evidence>
<comment type="caution">
    <text evidence="8">The sequence shown here is derived from an EMBL/GenBank/DDBJ whole genome shotgun (WGS) entry which is preliminary data.</text>
</comment>
<organism evidence="8 9">
    <name type="scientific">Mucilaginibacter straminoryzae</name>
    <dbReference type="NCBI Taxonomy" id="2932774"/>
    <lineage>
        <taxon>Bacteria</taxon>
        <taxon>Pseudomonadati</taxon>
        <taxon>Bacteroidota</taxon>
        <taxon>Sphingobacteriia</taxon>
        <taxon>Sphingobacteriales</taxon>
        <taxon>Sphingobacteriaceae</taxon>
        <taxon>Mucilaginibacter</taxon>
    </lineage>
</organism>
<feature type="domain" description="Rieske" evidence="7">
    <location>
        <begin position="3"/>
        <end position="96"/>
    </location>
</feature>
<dbReference type="Gene3D" id="2.102.10.10">
    <property type="entry name" value="Rieske [2Fe-2S] iron-sulphur domain"/>
    <property type="match status" value="1"/>
</dbReference>
<keyword evidence="9" id="KW-1185">Reference proteome</keyword>
<dbReference type="Pfam" id="PF00355">
    <property type="entry name" value="Rieske"/>
    <property type="match status" value="1"/>
</dbReference>
<evidence type="ECO:0000256" key="2">
    <source>
        <dbReference type="ARBA" id="ARBA00022723"/>
    </source>
</evidence>
<dbReference type="GO" id="GO:0046872">
    <property type="term" value="F:metal ion binding"/>
    <property type="evidence" value="ECO:0007669"/>
    <property type="project" value="UniProtKB-KW"/>
</dbReference>
<evidence type="ECO:0000256" key="3">
    <source>
        <dbReference type="ARBA" id="ARBA00023004"/>
    </source>
</evidence>
<evidence type="ECO:0000256" key="1">
    <source>
        <dbReference type="ARBA" id="ARBA00022714"/>
    </source>
</evidence>
<dbReference type="EMBL" id="JALJEJ010000008">
    <property type="protein sequence ID" value="MCJ8211228.1"/>
    <property type="molecule type" value="Genomic_DNA"/>
</dbReference>
<accession>A0A9X1X7Q6</accession>
<keyword evidence="3" id="KW-0408">Iron</keyword>
<comment type="cofactor">
    <cofactor evidence="5">
        <name>[2Fe-2S] cluster</name>
        <dbReference type="ChEBI" id="CHEBI:190135"/>
    </cofactor>
</comment>
<evidence type="ECO:0000256" key="6">
    <source>
        <dbReference type="ARBA" id="ARBA00038001"/>
    </source>
</evidence>
<evidence type="ECO:0000313" key="9">
    <source>
        <dbReference type="Proteomes" id="UP001139450"/>
    </source>
</evidence>
<protein>
    <submittedName>
        <fullName evidence="8">Rieske (2Fe-2S) protein</fullName>
    </submittedName>
</protein>
<comment type="similarity">
    <text evidence="6">Belongs to the bacterial ring-hydroxylating dioxygenase ferredoxin component family.</text>
</comment>
<name>A0A9X1X7Q6_9SPHI</name>
<dbReference type="SUPFAM" id="SSF50022">
    <property type="entry name" value="ISP domain"/>
    <property type="match status" value="1"/>
</dbReference>
<reference evidence="8" key="1">
    <citation type="submission" date="2022-04" db="EMBL/GenBank/DDBJ databases">
        <title>Mucilaginibacter sp. RS28 isolated from freshwater.</title>
        <authorList>
            <person name="Ko S.-R."/>
        </authorList>
    </citation>
    <scope>NUCLEOTIDE SEQUENCE</scope>
    <source>
        <strain evidence="8">RS28</strain>
    </source>
</reference>
<dbReference type="PROSITE" id="PS51296">
    <property type="entry name" value="RIESKE"/>
    <property type="match status" value="1"/>
</dbReference>
<dbReference type="AlphaFoldDB" id="A0A9X1X7Q6"/>
<sequence length="111" mass="12355">MKWFSAGKINPEAKITKVKAGSKNICLVYNDDKYYALASRCPHAGADLSGGWCKEGKLVCPVHRFTYDLQTGRGGEGQFDFVPTYPVKIKNGEVFVGVSSFWERLKAIFKS</sequence>
<dbReference type="InterPro" id="IPR017941">
    <property type="entry name" value="Rieske_2Fe-2S"/>
</dbReference>
<dbReference type="InterPro" id="IPR036922">
    <property type="entry name" value="Rieske_2Fe-2S_sf"/>
</dbReference>
<dbReference type="PANTHER" id="PTHR21496:SF0">
    <property type="entry name" value="RIESKE DOMAIN-CONTAINING PROTEIN"/>
    <property type="match status" value="1"/>
</dbReference>
<evidence type="ECO:0000256" key="5">
    <source>
        <dbReference type="ARBA" id="ARBA00034078"/>
    </source>
</evidence>
<dbReference type="GO" id="GO:0051537">
    <property type="term" value="F:2 iron, 2 sulfur cluster binding"/>
    <property type="evidence" value="ECO:0007669"/>
    <property type="project" value="UniProtKB-KW"/>
</dbReference>
<evidence type="ECO:0000256" key="4">
    <source>
        <dbReference type="ARBA" id="ARBA00023014"/>
    </source>
</evidence>
<keyword evidence="4" id="KW-0411">Iron-sulfur</keyword>
<dbReference type="Proteomes" id="UP001139450">
    <property type="component" value="Unassembled WGS sequence"/>
</dbReference>
<dbReference type="PANTHER" id="PTHR21496">
    <property type="entry name" value="FERREDOXIN-RELATED"/>
    <property type="match status" value="1"/>
</dbReference>
<proteinExistence type="inferred from homology"/>
<keyword evidence="2" id="KW-0479">Metal-binding</keyword>
<keyword evidence="1" id="KW-0001">2Fe-2S</keyword>